<gene>
    <name evidence="3" type="ORF">HPG69_000298</name>
</gene>
<protein>
    <recommendedName>
        <fullName evidence="2">Carboxylesterase type B domain-containing protein</fullName>
    </recommendedName>
</protein>
<feature type="domain" description="Carboxylesterase type B" evidence="2">
    <location>
        <begin position="3"/>
        <end position="139"/>
    </location>
</feature>
<accession>A0A7J7EVJ9</accession>
<name>A0A7J7EVJ9_DICBM</name>
<evidence type="ECO:0000313" key="4">
    <source>
        <dbReference type="Proteomes" id="UP000551758"/>
    </source>
</evidence>
<dbReference type="AlphaFoldDB" id="A0A7J7EVJ9"/>
<dbReference type="EMBL" id="JACDTQ010002243">
    <property type="protein sequence ID" value="KAF5919697.1"/>
    <property type="molecule type" value="Genomic_DNA"/>
</dbReference>
<evidence type="ECO:0000256" key="1">
    <source>
        <dbReference type="ARBA" id="ARBA00005964"/>
    </source>
</evidence>
<proteinExistence type="inferred from homology"/>
<comment type="caution">
    <text evidence="3">The sequence shown here is derived from an EMBL/GenBank/DDBJ whole genome shotgun (WGS) entry which is preliminary data.</text>
</comment>
<comment type="similarity">
    <text evidence="1">Belongs to the type-B carboxylesterase/lipase family.</text>
</comment>
<dbReference type="Gene3D" id="3.40.50.1820">
    <property type="entry name" value="alpha/beta hydrolase"/>
    <property type="match status" value="1"/>
</dbReference>
<reference evidence="3 4" key="1">
    <citation type="journal article" date="2020" name="Mol. Biol. Evol.">
        <title>Interspecific Gene Flow and the Evolution of Specialization in Black and White Rhinoceros.</title>
        <authorList>
            <person name="Moodley Y."/>
            <person name="Westbury M.V."/>
            <person name="Russo I.M."/>
            <person name="Gopalakrishnan S."/>
            <person name="Rakotoarivelo A."/>
            <person name="Olsen R.A."/>
            <person name="Prost S."/>
            <person name="Tunstall T."/>
            <person name="Ryder O.A."/>
            <person name="Dalen L."/>
            <person name="Bruford M.W."/>
        </authorList>
    </citation>
    <scope>NUCLEOTIDE SEQUENCE [LARGE SCALE GENOMIC DNA]</scope>
    <source>
        <strain evidence="3">SBR-YM</strain>
        <tissue evidence="3">Skin</tissue>
    </source>
</reference>
<dbReference type="InterPro" id="IPR029058">
    <property type="entry name" value="AB_hydrolase_fold"/>
</dbReference>
<dbReference type="SUPFAM" id="SSF53474">
    <property type="entry name" value="alpha/beta-Hydrolases"/>
    <property type="match status" value="1"/>
</dbReference>
<dbReference type="PANTHER" id="PTHR11559">
    <property type="entry name" value="CARBOXYLESTERASE"/>
    <property type="match status" value="1"/>
</dbReference>
<evidence type="ECO:0000313" key="3">
    <source>
        <dbReference type="EMBL" id="KAF5919697.1"/>
    </source>
</evidence>
<keyword evidence="4" id="KW-1185">Reference proteome</keyword>
<dbReference type="InterPro" id="IPR002018">
    <property type="entry name" value="CarbesteraseB"/>
</dbReference>
<sequence>MFAGYKTMTSAVLVHCLRQKTGYELLEMSQKMVGASVLVASQTPDTVNLAKFLTVDLSGEPRESHPFLPTVVDGVLLPKMPEEILAEKTFNTVLYIVEINKQEFGWFLPRMMGYPLSEGNLDGKTATSLLWKSYPMARVPQKGSSNSADGDEILGQLSLNGGEGLPHWPAYDQKEGYLQIGIITQAAQKLKD</sequence>
<evidence type="ECO:0000259" key="2">
    <source>
        <dbReference type="Pfam" id="PF00135"/>
    </source>
</evidence>
<dbReference type="Pfam" id="PF00135">
    <property type="entry name" value="COesterase"/>
    <property type="match status" value="1"/>
</dbReference>
<dbReference type="Proteomes" id="UP000551758">
    <property type="component" value="Unassembled WGS sequence"/>
</dbReference>
<dbReference type="InterPro" id="IPR050309">
    <property type="entry name" value="Type-B_Carboxylest/Lipase"/>
</dbReference>
<organism evidence="3 4">
    <name type="scientific">Diceros bicornis minor</name>
    <name type="common">South-central black rhinoceros</name>
    <dbReference type="NCBI Taxonomy" id="77932"/>
    <lineage>
        <taxon>Eukaryota</taxon>
        <taxon>Metazoa</taxon>
        <taxon>Chordata</taxon>
        <taxon>Craniata</taxon>
        <taxon>Vertebrata</taxon>
        <taxon>Euteleostomi</taxon>
        <taxon>Mammalia</taxon>
        <taxon>Eutheria</taxon>
        <taxon>Laurasiatheria</taxon>
        <taxon>Perissodactyla</taxon>
        <taxon>Rhinocerotidae</taxon>
        <taxon>Diceros</taxon>
    </lineage>
</organism>